<feature type="binding site" description="covalent" evidence="11">
    <location>
        <position position="224"/>
    </location>
    <ligand>
        <name>heme c</name>
        <dbReference type="ChEBI" id="CHEBI:61717"/>
        <label>2</label>
    </ligand>
</feature>
<dbReference type="FunFam" id="1.10.760.10:FF:000004">
    <property type="entry name" value="Cytochrome c peroxidase"/>
    <property type="match status" value="1"/>
</dbReference>
<dbReference type="EMBL" id="UFVD01000001">
    <property type="protein sequence ID" value="SUX11218.1"/>
    <property type="molecule type" value="Genomic_DNA"/>
</dbReference>
<dbReference type="RefSeq" id="WP_089181977.1">
    <property type="nucleotide sequence ID" value="NZ_CP043427.1"/>
</dbReference>
<dbReference type="GO" id="GO:0042597">
    <property type="term" value="C:periplasmic space"/>
    <property type="evidence" value="ECO:0007669"/>
    <property type="project" value="UniProtKB-SubCell"/>
</dbReference>
<keyword evidence="10 12" id="KW-0408">Iron</keyword>
<dbReference type="InterPro" id="IPR051395">
    <property type="entry name" value="Cytochrome_c_Peroxidase/MauG"/>
</dbReference>
<evidence type="ECO:0000256" key="10">
    <source>
        <dbReference type="ARBA" id="ARBA00023004"/>
    </source>
</evidence>
<accession>A0A381DKP4</accession>
<evidence type="ECO:0000256" key="11">
    <source>
        <dbReference type="PIRSR" id="PIRSR000294-1"/>
    </source>
</evidence>
<proteinExistence type="predicted"/>
<dbReference type="Gene3D" id="1.10.760.10">
    <property type="entry name" value="Cytochrome c-like domain"/>
    <property type="match status" value="2"/>
</dbReference>
<dbReference type="OrthoDB" id="9805202at2"/>
<feature type="binding site" description="axial binding residue" evidence="12">
    <location>
        <position position="83"/>
    </location>
    <ligand>
        <name>heme c</name>
        <dbReference type="ChEBI" id="CHEBI:61717"/>
        <label>1</label>
    </ligand>
    <ligandPart>
        <name>Fe</name>
        <dbReference type="ChEBI" id="CHEBI:18248"/>
    </ligandPart>
</feature>
<feature type="binding site" description="covalent" evidence="11">
    <location>
        <position position="227"/>
    </location>
    <ligand>
        <name>heme c</name>
        <dbReference type="ChEBI" id="CHEBI:61717"/>
        <label>2</label>
    </ligand>
</feature>
<dbReference type="Pfam" id="PF00034">
    <property type="entry name" value="Cytochrom_C"/>
    <property type="match status" value="1"/>
</dbReference>
<dbReference type="EC" id="1.11.1.5" evidence="14"/>
<evidence type="ECO:0000313" key="14">
    <source>
        <dbReference type="EMBL" id="SUX11218.1"/>
    </source>
</evidence>
<comment type="cofactor">
    <cofactor evidence="11">
        <name>heme</name>
        <dbReference type="ChEBI" id="CHEBI:30413"/>
    </cofactor>
    <text evidence="11">Binds 2 heme groups.</text>
</comment>
<organism evidence="14 15">
    <name type="scientific">Campylobacter sputorum subsp. sputorum</name>
    <dbReference type="NCBI Taxonomy" id="32024"/>
    <lineage>
        <taxon>Bacteria</taxon>
        <taxon>Pseudomonadati</taxon>
        <taxon>Campylobacterota</taxon>
        <taxon>Epsilonproteobacteria</taxon>
        <taxon>Campylobacterales</taxon>
        <taxon>Campylobacteraceae</taxon>
        <taxon>Campylobacter</taxon>
    </lineage>
</organism>
<feature type="binding site" description="covalent" evidence="11">
    <location>
        <position position="79"/>
    </location>
    <ligand>
        <name>heme c</name>
        <dbReference type="ChEBI" id="CHEBI:61717"/>
        <label>1</label>
    </ligand>
</feature>
<dbReference type="InterPro" id="IPR026259">
    <property type="entry name" value="MauG/Cytc_peroxidase"/>
</dbReference>
<feature type="binding site" description="covalent" evidence="11">
    <location>
        <position position="82"/>
    </location>
    <ligand>
        <name>heme c</name>
        <dbReference type="ChEBI" id="CHEBI:61717"/>
        <label>1</label>
    </ligand>
</feature>
<comment type="PTM">
    <text evidence="11">Binds 2 heme groups per subunit.</text>
</comment>
<comment type="subcellular location">
    <subcellularLocation>
        <location evidence="1">Periplasm</location>
    </subcellularLocation>
</comment>
<evidence type="ECO:0000256" key="7">
    <source>
        <dbReference type="ARBA" id="ARBA00022764"/>
    </source>
</evidence>
<gene>
    <name evidence="14" type="primary">ccpA</name>
    <name evidence="14" type="ORF">NCTC12475_01434</name>
</gene>
<keyword evidence="8" id="KW-0249">Electron transport</keyword>
<dbReference type="InterPro" id="IPR004852">
    <property type="entry name" value="Di-haem_cyt_c_peroxidsae"/>
</dbReference>
<feature type="binding site" description="axial binding residue" evidence="12">
    <location>
        <position position="99"/>
    </location>
    <ligand>
        <name>heme c</name>
        <dbReference type="ChEBI" id="CHEBI:61717"/>
        <label>1</label>
    </ligand>
    <ligandPart>
        <name>Fe</name>
        <dbReference type="ChEBI" id="CHEBI:18248"/>
    </ligandPart>
</feature>
<evidence type="ECO:0000256" key="5">
    <source>
        <dbReference type="ARBA" id="ARBA00022723"/>
    </source>
</evidence>
<dbReference type="PROSITE" id="PS51007">
    <property type="entry name" value="CYTC"/>
    <property type="match status" value="2"/>
</dbReference>
<dbReference type="PANTHER" id="PTHR30600">
    <property type="entry name" value="CYTOCHROME C PEROXIDASE-RELATED"/>
    <property type="match status" value="1"/>
</dbReference>
<sequence>MKFFSIVASMLIVSSTFATDLIQSAKDFGLEPLPQSQKEIDDALKNIGIKSGKFTKEKAELGKKLYFEPRLSKSGIISCNTCHNLGLGGTDGVSAAVGHGWKENPHHLNSPTVYNSIFNTTQFWDGRSSTLADQAKGPIENPVEMATPANLAVEKIASLPQYVDEFKKIYGKEGVTFDNIADSIAMFERTLITPSRYDKFLRGDKKALSKAEQDGLKLFIDKGCATCHNGINLGGSMQTFDLAKKYKFANLGDFKGDVNGMVKTPTLRNITLTAPYFHNGAIWSIEEAIKTMGSLQLGIEITDEETKSIKTFLESLTGEMPQVTYPMFPASTQKTPQPDFSF</sequence>
<dbReference type="AlphaFoldDB" id="A0A381DKP4"/>
<dbReference type="GO" id="GO:0046872">
    <property type="term" value="F:metal ion binding"/>
    <property type="evidence" value="ECO:0007669"/>
    <property type="project" value="UniProtKB-KW"/>
</dbReference>
<keyword evidence="6" id="KW-0732">Signal</keyword>
<evidence type="ECO:0000259" key="13">
    <source>
        <dbReference type="PROSITE" id="PS51007"/>
    </source>
</evidence>
<dbReference type="GO" id="GO:0009055">
    <property type="term" value="F:electron transfer activity"/>
    <property type="evidence" value="ECO:0007669"/>
    <property type="project" value="InterPro"/>
</dbReference>
<keyword evidence="2" id="KW-0813">Transport</keyword>
<dbReference type="SUPFAM" id="SSF46626">
    <property type="entry name" value="Cytochrome c"/>
    <property type="match status" value="2"/>
</dbReference>
<keyword evidence="15" id="KW-1185">Reference proteome</keyword>
<evidence type="ECO:0000256" key="6">
    <source>
        <dbReference type="ARBA" id="ARBA00022729"/>
    </source>
</evidence>
<name>A0A381DKP4_9BACT</name>
<keyword evidence="3 14" id="KW-0575">Peroxidase</keyword>
<evidence type="ECO:0000313" key="15">
    <source>
        <dbReference type="Proteomes" id="UP000254920"/>
    </source>
</evidence>
<dbReference type="GeneID" id="93090081"/>
<feature type="binding site" description="axial binding residue" evidence="12">
    <location>
        <position position="292"/>
    </location>
    <ligand>
        <name>heme c</name>
        <dbReference type="ChEBI" id="CHEBI:61717"/>
        <label>2</label>
    </ligand>
    <ligandPart>
        <name>Fe</name>
        <dbReference type="ChEBI" id="CHEBI:18248"/>
    </ligandPart>
</feature>
<keyword evidence="9 14" id="KW-0560">Oxidoreductase</keyword>
<evidence type="ECO:0000256" key="9">
    <source>
        <dbReference type="ARBA" id="ARBA00023002"/>
    </source>
</evidence>
<dbReference type="Proteomes" id="UP000254920">
    <property type="component" value="Unassembled WGS sequence"/>
</dbReference>
<dbReference type="InterPro" id="IPR009056">
    <property type="entry name" value="Cyt_c-like_dom"/>
</dbReference>
<dbReference type="GO" id="GO:0020037">
    <property type="term" value="F:heme binding"/>
    <property type="evidence" value="ECO:0007669"/>
    <property type="project" value="InterPro"/>
</dbReference>
<dbReference type="Pfam" id="PF03150">
    <property type="entry name" value="CCP_MauG"/>
    <property type="match status" value="1"/>
</dbReference>
<dbReference type="GO" id="GO:0004130">
    <property type="term" value="F:cytochrome-c peroxidase activity"/>
    <property type="evidence" value="ECO:0007669"/>
    <property type="project" value="UniProtKB-EC"/>
</dbReference>
<keyword evidence="7" id="KW-0574">Periplasm</keyword>
<evidence type="ECO:0000256" key="8">
    <source>
        <dbReference type="ARBA" id="ARBA00022982"/>
    </source>
</evidence>
<dbReference type="InterPro" id="IPR036909">
    <property type="entry name" value="Cyt_c-like_dom_sf"/>
</dbReference>
<evidence type="ECO:0000256" key="3">
    <source>
        <dbReference type="ARBA" id="ARBA00022559"/>
    </source>
</evidence>
<feature type="binding site" description="axial binding residue" evidence="12">
    <location>
        <position position="228"/>
    </location>
    <ligand>
        <name>heme c</name>
        <dbReference type="ChEBI" id="CHEBI:61717"/>
        <label>2</label>
    </ligand>
    <ligandPart>
        <name>Fe</name>
        <dbReference type="ChEBI" id="CHEBI:18248"/>
    </ligandPart>
</feature>
<dbReference type="PIRSF" id="PIRSF000294">
    <property type="entry name" value="Cytochrome-c_peroxidase"/>
    <property type="match status" value="1"/>
</dbReference>
<protein>
    <submittedName>
        <fullName evidence="14">Cytochrome c551 peroxidase</fullName>
        <ecNumber evidence="14">1.11.1.5</ecNumber>
    </submittedName>
</protein>
<evidence type="ECO:0000256" key="1">
    <source>
        <dbReference type="ARBA" id="ARBA00004418"/>
    </source>
</evidence>
<evidence type="ECO:0000256" key="4">
    <source>
        <dbReference type="ARBA" id="ARBA00022617"/>
    </source>
</evidence>
<feature type="domain" description="Cytochrome c" evidence="13">
    <location>
        <begin position="210"/>
        <end position="317"/>
    </location>
</feature>
<dbReference type="PANTHER" id="PTHR30600:SF7">
    <property type="entry name" value="CYTOCHROME C PEROXIDASE-RELATED"/>
    <property type="match status" value="1"/>
</dbReference>
<feature type="domain" description="Cytochrome c" evidence="13">
    <location>
        <begin position="57"/>
        <end position="167"/>
    </location>
</feature>
<evidence type="ECO:0000256" key="2">
    <source>
        <dbReference type="ARBA" id="ARBA00022448"/>
    </source>
</evidence>
<keyword evidence="4 11" id="KW-0349">Heme</keyword>
<evidence type="ECO:0000256" key="12">
    <source>
        <dbReference type="PIRSR" id="PIRSR000294-2"/>
    </source>
</evidence>
<keyword evidence="5 12" id="KW-0479">Metal-binding</keyword>
<dbReference type="STRING" id="32024.GCA_000788295_01538"/>
<reference evidence="14 15" key="1">
    <citation type="submission" date="2018-06" db="EMBL/GenBank/DDBJ databases">
        <authorList>
            <consortium name="Pathogen Informatics"/>
            <person name="Doyle S."/>
        </authorList>
    </citation>
    <scope>NUCLEOTIDE SEQUENCE [LARGE SCALE GENOMIC DNA]</scope>
    <source>
        <strain evidence="14 15">NCTC12475</strain>
    </source>
</reference>